<feature type="transmembrane region" description="Helical" evidence="9">
    <location>
        <begin position="271"/>
        <end position="290"/>
    </location>
</feature>
<evidence type="ECO:0000256" key="5">
    <source>
        <dbReference type="ARBA" id="ARBA00022692"/>
    </source>
</evidence>
<feature type="transmembrane region" description="Helical" evidence="9">
    <location>
        <begin position="16"/>
        <end position="36"/>
    </location>
</feature>
<dbReference type="CDD" id="cd06579">
    <property type="entry name" value="TM_PBP1_transp_AraH_like"/>
    <property type="match status" value="1"/>
</dbReference>
<evidence type="ECO:0000256" key="9">
    <source>
        <dbReference type="SAM" id="Phobius"/>
    </source>
</evidence>
<organism evidence="10 11">
    <name type="scientific">Sinanaerobacter chloroacetimidivorans</name>
    <dbReference type="NCBI Taxonomy" id="2818044"/>
    <lineage>
        <taxon>Bacteria</taxon>
        <taxon>Bacillati</taxon>
        <taxon>Bacillota</taxon>
        <taxon>Clostridia</taxon>
        <taxon>Peptostreptococcales</taxon>
        <taxon>Anaerovoracaceae</taxon>
        <taxon>Sinanaerobacter</taxon>
    </lineage>
</organism>
<dbReference type="Proteomes" id="UP000675664">
    <property type="component" value="Unassembled WGS sequence"/>
</dbReference>
<feature type="transmembrane region" description="Helical" evidence="9">
    <location>
        <begin position="71"/>
        <end position="89"/>
    </location>
</feature>
<evidence type="ECO:0000256" key="8">
    <source>
        <dbReference type="ARBA" id="ARBA00039381"/>
    </source>
</evidence>
<dbReference type="PANTHER" id="PTHR32196:SF71">
    <property type="entry name" value="AUTOINDUCER 2 IMPORT SYSTEM PERMEASE PROTEIN LSRD"/>
    <property type="match status" value="1"/>
</dbReference>
<dbReference type="GO" id="GO:0022857">
    <property type="term" value="F:transmembrane transporter activity"/>
    <property type="evidence" value="ECO:0007669"/>
    <property type="project" value="InterPro"/>
</dbReference>
<dbReference type="Pfam" id="PF02653">
    <property type="entry name" value="BPD_transp_2"/>
    <property type="match status" value="1"/>
</dbReference>
<evidence type="ECO:0000313" key="10">
    <source>
        <dbReference type="EMBL" id="MBR0598378.1"/>
    </source>
</evidence>
<reference evidence="10" key="1">
    <citation type="submission" date="2021-04" db="EMBL/GenBank/DDBJ databases">
        <title>Sinoanaerobacter chloroacetimidivorans sp. nov., an obligate anaerobic bacterium isolated from anaerobic sludge.</title>
        <authorList>
            <person name="Bao Y."/>
        </authorList>
    </citation>
    <scope>NUCLEOTIDE SEQUENCE</scope>
    <source>
        <strain evidence="10">BAD-6</strain>
    </source>
</reference>
<feature type="transmembrane region" description="Helical" evidence="9">
    <location>
        <begin position="247"/>
        <end position="264"/>
    </location>
</feature>
<dbReference type="GO" id="GO:0005886">
    <property type="term" value="C:plasma membrane"/>
    <property type="evidence" value="ECO:0007669"/>
    <property type="project" value="UniProtKB-SubCell"/>
</dbReference>
<evidence type="ECO:0000256" key="6">
    <source>
        <dbReference type="ARBA" id="ARBA00022989"/>
    </source>
</evidence>
<keyword evidence="4" id="KW-0997">Cell inner membrane</keyword>
<dbReference type="EMBL" id="JAGSND010000006">
    <property type="protein sequence ID" value="MBR0598378.1"/>
    <property type="molecule type" value="Genomic_DNA"/>
</dbReference>
<feature type="transmembrane region" description="Helical" evidence="9">
    <location>
        <begin position="95"/>
        <end position="115"/>
    </location>
</feature>
<dbReference type="PANTHER" id="PTHR32196">
    <property type="entry name" value="ABC TRANSPORTER PERMEASE PROTEIN YPHD-RELATED-RELATED"/>
    <property type="match status" value="1"/>
</dbReference>
<keyword evidence="6 9" id="KW-1133">Transmembrane helix</keyword>
<protein>
    <recommendedName>
        <fullName evidence="8">Autoinducer 2 import system permease protein LsrD</fullName>
    </recommendedName>
</protein>
<name>A0A8J7W2V4_9FIRM</name>
<feature type="transmembrane region" description="Helical" evidence="9">
    <location>
        <begin position="296"/>
        <end position="312"/>
    </location>
</feature>
<proteinExistence type="predicted"/>
<gene>
    <name evidence="10" type="ORF">KCX82_10865</name>
</gene>
<keyword evidence="11" id="KW-1185">Reference proteome</keyword>
<feature type="transmembrane region" description="Helical" evidence="9">
    <location>
        <begin position="216"/>
        <end position="241"/>
    </location>
</feature>
<keyword evidence="3" id="KW-1003">Cell membrane</keyword>
<reference evidence="10" key="2">
    <citation type="submission" date="2021-04" db="EMBL/GenBank/DDBJ databases">
        <authorList>
            <person name="Liu J."/>
        </authorList>
    </citation>
    <scope>NUCLEOTIDE SEQUENCE</scope>
    <source>
        <strain evidence="10">BAD-6</strain>
    </source>
</reference>
<dbReference type="InterPro" id="IPR001851">
    <property type="entry name" value="ABC_transp_permease"/>
</dbReference>
<sequence>MVNNNKLKQFVRDNQIGMALIISAALFTVNIAINPASLNANTFGSIIALTLLLSFASAGQTMIMITGGIDLSVGAVMSMAAIFTANTMAGQEGMMPLVLVQVIPMALIVGLINGVGVVKLKLPAMVITMCVSNVVTRLQYVYTQGLPTGTTSKFFTQTLQHRFFGFIPAMSLYAVVIFIAVLYLLNRSRFGQQLFLTGNNKNAAYLAGIRKDTVEILAYVIGSLLAGVAGIIGAGYMNFVICQSLDSYTMMSIVAVVVGGTLLIGGKGSYLGTAAGALLIIVLGNCLSVLNSSDSVRSIIMGGVLILLLALYNKEKPIRQ</sequence>
<accession>A0A8J7W2V4</accession>
<keyword evidence="2" id="KW-0813">Transport</keyword>
<dbReference type="AlphaFoldDB" id="A0A8J7W2V4"/>
<comment type="subcellular location">
    <subcellularLocation>
        <location evidence="1">Cell membrane</location>
        <topology evidence="1">Multi-pass membrane protein</topology>
    </subcellularLocation>
</comment>
<keyword evidence="5 9" id="KW-0812">Transmembrane</keyword>
<evidence type="ECO:0000256" key="7">
    <source>
        <dbReference type="ARBA" id="ARBA00023136"/>
    </source>
</evidence>
<keyword evidence="7 9" id="KW-0472">Membrane</keyword>
<evidence type="ECO:0000256" key="4">
    <source>
        <dbReference type="ARBA" id="ARBA00022519"/>
    </source>
</evidence>
<evidence type="ECO:0000256" key="3">
    <source>
        <dbReference type="ARBA" id="ARBA00022475"/>
    </source>
</evidence>
<evidence type="ECO:0000313" key="11">
    <source>
        <dbReference type="Proteomes" id="UP000675664"/>
    </source>
</evidence>
<feature type="transmembrane region" description="Helical" evidence="9">
    <location>
        <begin position="163"/>
        <end position="185"/>
    </location>
</feature>
<comment type="caution">
    <text evidence="10">The sequence shown here is derived from an EMBL/GenBank/DDBJ whole genome shotgun (WGS) entry which is preliminary data.</text>
</comment>
<feature type="transmembrane region" description="Helical" evidence="9">
    <location>
        <begin position="42"/>
        <end position="59"/>
    </location>
</feature>
<evidence type="ECO:0000256" key="1">
    <source>
        <dbReference type="ARBA" id="ARBA00004651"/>
    </source>
</evidence>
<evidence type="ECO:0000256" key="2">
    <source>
        <dbReference type="ARBA" id="ARBA00022448"/>
    </source>
</evidence>